<reference evidence="8" key="1">
    <citation type="submission" date="2019-03" db="EMBL/GenBank/DDBJ databases">
        <title>Lake Tanganyika Metagenome-Assembled Genomes (MAGs).</title>
        <authorList>
            <person name="Tran P."/>
        </authorList>
    </citation>
    <scope>NUCLEOTIDE SEQUENCE</scope>
    <source>
        <strain evidence="8">M_DeepCast_400m_m2_100</strain>
    </source>
</reference>
<dbReference type="Gene3D" id="3.30.420.270">
    <property type="match status" value="1"/>
</dbReference>
<evidence type="ECO:0000256" key="7">
    <source>
        <dbReference type="RuleBase" id="RU003879"/>
    </source>
</evidence>
<dbReference type="GO" id="GO:0005886">
    <property type="term" value="C:plasma membrane"/>
    <property type="evidence" value="ECO:0007669"/>
    <property type="project" value="UniProtKB-SubCell"/>
</dbReference>
<organism evidence="8 9">
    <name type="scientific">Eiseniibacteriota bacterium</name>
    <dbReference type="NCBI Taxonomy" id="2212470"/>
    <lineage>
        <taxon>Bacteria</taxon>
        <taxon>Candidatus Eiseniibacteriota</taxon>
    </lineage>
</organism>
<dbReference type="InterPro" id="IPR003400">
    <property type="entry name" value="ExbD"/>
</dbReference>
<sequence>MAKIKRPRPPVPEISQASVADVAFLLLVFFIATTTFETEYGIPVLLPGMEGKAVKVKRENVITVRAAADGMVYIESVPVSLRDVRTRVRTELDLNDQLIVTIETDGDAAYQQMVDVLDEVKAAGAPRFSIRKRIG</sequence>
<keyword evidence="4 7" id="KW-0812">Transmembrane</keyword>
<evidence type="ECO:0000256" key="3">
    <source>
        <dbReference type="ARBA" id="ARBA00022475"/>
    </source>
</evidence>
<dbReference type="GO" id="GO:0022857">
    <property type="term" value="F:transmembrane transporter activity"/>
    <property type="evidence" value="ECO:0007669"/>
    <property type="project" value="InterPro"/>
</dbReference>
<name>A0A938BPP0_UNCEI</name>
<comment type="subcellular location">
    <subcellularLocation>
        <location evidence="1">Cell membrane</location>
        <topology evidence="1">Single-pass membrane protein</topology>
    </subcellularLocation>
    <subcellularLocation>
        <location evidence="7">Cell membrane</location>
        <topology evidence="7">Single-pass type II membrane protein</topology>
    </subcellularLocation>
</comment>
<keyword evidence="3" id="KW-1003">Cell membrane</keyword>
<dbReference type="Pfam" id="PF02472">
    <property type="entry name" value="ExbD"/>
    <property type="match status" value="1"/>
</dbReference>
<evidence type="ECO:0000256" key="5">
    <source>
        <dbReference type="ARBA" id="ARBA00022989"/>
    </source>
</evidence>
<keyword evidence="7" id="KW-0813">Transport</keyword>
<evidence type="ECO:0000256" key="1">
    <source>
        <dbReference type="ARBA" id="ARBA00004162"/>
    </source>
</evidence>
<accession>A0A938BPP0</accession>
<evidence type="ECO:0000256" key="6">
    <source>
        <dbReference type="ARBA" id="ARBA00023136"/>
    </source>
</evidence>
<dbReference type="PANTHER" id="PTHR30558">
    <property type="entry name" value="EXBD MEMBRANE COMPONENT OF PMF-DRIVEN MACROMOLECULE IMPORT SYSTEM"/>
    <property type="match status" value="1"/>
</dbReference>
<dbReference type="Proteomes" id="UP000748308">
    <property type="component" value="Unassembled WGS sequence"/>
</dbReference>
<keyword evidence="6" id="KW-0472">Membrane</keyword>
<evidence type="ECO:0000313" key="8">
    <source>
        <dbReference type="EMBL" id="MBM3316232.1"/>
    </source>
</evidence>
<keyword evidence="5" id="KW-1133">Transmembrane helix</keyword>
<evidence type="ECO:0000313" key="9">
    <source>
        <dbReference type="Proteomes" id="UP000748308"/>
    </source>
</evidence>
<comment type="similarity">
    <text evidence="2 7">Belongs to the ExbD/TolR family.</text>
</comment>
<evidence type="ECO:0000256" key="2">
    <source>
        <dbReference type="ARBA" id="ARBA00005811"/>
    </source>
</evidence>
<comment type="caution">
    <text evidence="8">The sequence shown here is derived from an EMBL/GenBank/DDBJ whole genome shotgun (WGS) entry which is preliminary data.</text>
</comment>
<keyword evidence="7" id="KW-0653">Protein transport</keyword>
<dbReference type="EMBL" id="VGIY01000001">
    <property type="protein sequence ID" value="MBM3316232.1"/>
    <property type="molecule type" value="Genomic_DNA"/>
</dbReference>
<evidence type="ECO:0000256" key="4">
    <source>
        <dbReference type="ARBA" id="ARBA00022692"/>
    </source>
</evidence>
<dbReference type="AlphaFoldDB" id="A0A938BPP0"/>
<dbReference type="GO" id="GO:0015031">
    <property type="term" value="P:protein transport"/>
    <property type="evidence" value="ECO:0007669"/>
    <property type="project" value="UniProtKB-KW"/>
</dbReference>
<protein>
    <submittedName>
        <fullName evidence="8">Biopolymer transporter ExbD</fullName>
    </submittedName>
</protein>
<dbReference type="PANTHER" id="PTHR30558:SF3">
    <property type="entry name" value="BIOPOLYMER TRANSPORT PROTEIN EXBD-RELATED"/>
    <property type="match status" value="1"/>
</dbReference>
<proteinExistence type="inferred from homology"/>
<gene>
    <name evidence="8" type="ORF">FJY75_00095</name>
</gene>